<dbReference type="RefSeq" id="WP_285567869.1">
    <property type="nucleotide sequence ID" value="NZ_BSTK01000002.1"/>
</dbReference>
<sequence length="255" mass="28176">MSRPIAGDFDYETHGAGYAVRRRTDPRIAAYVHSALGDARTVINVGAGAGSYEPTDRQVTPVEPSASMRAQRPAHLAPALDAVAEDLPFPDDAFDAAMATVTIHQWSDTDAGLRELRRVSRGPVVILTFDGDALDLLWLAEYVPELIAAERRRYPDIEHVRQVLGGTATVTPIPIPIDCVDGFTEAYYARPERFLDPLVRKSQSAWGFVDQPAIDRGVERLRTDLADGEWNRRHGHLLRQPSFLGSLRLITALPD</sequence>
<evidence type="ECO:0000313" key="3">
    <source>
        <dbReference type="Proteomes" id="UP001165074"/>
    </source>
</evidence>
<evidence type="ECO:0000313" key="2">
    <source>
        <dbReference type="EMBL" id="GLY83481.1"/>
    </source>
</evidence>
<comment type="caution">
    <text evidence="2">The sequence shown here is derived from an EMBL/GenBank/DDBJ whole genome shotgun (WGS) entry which is preliminary data.</text>
</comment>
<dbReference type="AlphaFoldDB" id="A0A9W6VZ40"/>
<dbReference type="InterPro" id="IPR013216">
    <property type="entry name" value="Methyltransf_11"/>
</dbReference>
<organism evidence="2 3">
    <name type="scientific">Actinoallomurus iriomotensis</name>
    <dbReference type="NCBI Taxonomy" id="478107"/>
    <lineage>
        <taxon>Bacteria</taxon>
        <taxon>Bacillati</taxon>
        <taxon>Actinomycetota</taxon>
        <taxon>Actinomycetes</taxon>
        <taxon>Streptosporangiales</taxon>
        <taxon>Thermomonosporaceae</taxon>
        <taxon>Actinoallomurus</taxon>
    </lineage>
</organism>
<dbReference type="Proteomes" id="UP001165074">
    <property type="component" value="Unassembled WGS sequence"/>
</dbReference>
<accession>A0A9W6VZ40</accession>
<evidence type="ECO:0000259" key="1">
    <source>
        <dbReference type="Pfam" id="PF08241"/>
    </source>
</evidence>
<reference evidence="2" key="1">
    <citation type="submission" date="2023-03" db="EMBL/GenBank/DDBJ databases">
        <title>Actinoallomurus iriomotensis NBRC 103684.</title>
        <authorList>
            <person name="Ichikawa N."/>
            <person name="Sato H."/>
            <person name="Tonouchi N."/>
        </authorList>
    </citation>
    <scope>NUCLEOTIDE SEQUENCE</scope>
    <source>
        <strain evidence="2">NBRC 103684</strain>
    </source>
</reference>
<protein>
    <recommendedName>
        <fullName evidence="1">Methyltransferase type 11 domain-containing protein</fullName>
    </recommendedName>
</protein>
<dbReference type="Pfam" id="PF08241">
    <property type="entry name" value="Methyltransf_11"/>
    <property type="match status" value="1"/>
</dbReference>
<keyword evidence="3" id="KW-1185">Reference proteome</keyword>
<proteinExistence type="predicted"/>
<dbReference type="EMBL" id="BSTK01000002">
    <property type="protein sequence ID" value="GLY83481.1"/>
    <property type="molecule type" value="Genomic_DNA"/>
</dbReference>
<dbReference type="Gene3D" id="3.40.50.150">
    <property type="entry name" value="Vaccinia Virus protein VP39"/>
    <property type="match status" value="1"/>
</dbReference>
<dbReference type="SUPFAM" id="SSF53335">
    <property type="entry name" value="S-adenosyl-L-methionine-dependent methyltransferases"/>
    <property type="match status" value="1"/>
</dbReference>
<name>A0A9W6VZ40_9ACTN</name>
<gene>
    <name evidence="2" type="ORF">Airi02_014110</name>
</gene>
<dbReference type="GO" id="GO:0008757">
    <property type="term" value="F:S-adenosylmethionine-dependent methyltransferase activity"/>
    <property type="evidence" value="ECO:0007669"/>
    <property type="project" value="InterPro"/>
</dbReference>
<feature type="domain" description="Methyltransferase type 11" evidence="1">
    <location>
        <begin position="45"/>
        <end position="120"/>
    </location>
</feature>
<dbReference type="InterPro" id="IPR029063">
    <property type="entry name" value="SAM-dependent_MTases_sf"/>
</dbReference>